<dbReference type="Gene3D" id="3.20.20.30">
    <property type="entry name" value="Luciferase-like domain"/>
    <property type="match status" value="1"/>
</dbReference>
<dbReference type="Proteomes" id="UP000649753">
    <property type="component" value="Unassembled WGS sequence"/>
</dbReference>
<dbReference type="PANTHER" id="PTHR42847">
    <property type="entry name" value="ALKANESULFONATE MONOOXYGENASE"/>
    <property type="match status" value="1"/>
</dbReference>
<keyword evidence="2" id="KW-0288">FMN</keyword>
<dbReference type="EC" id="1.14.14.5" evidence="7"/>
<feature type="region of interest" description="Disordered" evidence="5">
    <location>
        <begin position="381"/>
        <end position="443"/>
    </location>
</feature>
<dbReference type="InterPro" id="IPR036661">
    <property type="entry name" value="Luciferase-like_sf"/>
</dbReference>
<dbReference type="RefSeq" id="WP_225945699.1">
    <property type="nucleotide sequence ID" value="NZ_JADBEB010000001.1"/>
</dbReference>
<proteinExistence type="predicted"/>
<dbReference type="InterPro" id="IPR050172">
    <property type="entry name" value="SsuD_RutA_monooxygenase"/>
</dbReference>
<evidence type="ECO:0000256" key="3">
    <source>
        <dbReference type="ARBA" id="ARBA00023002"/>
    </source>
</evidence>
<accession>A0A927R9G2</accession>
<dbReference type="GO" id="GO:0008726">
    <property type="term" value="F:alkanesulfonate monooxygenase activity"/>
    <property type="evidence" value="ECO:0007669"/>
    <property type="project" value="UniProtKB-EC"/>
</dbReference>
<comment type="caution">
    <text evidence="7">The sequence shown here is derived from an EMBL/GenBank/DDBJ whole genome shotgun (WGS) entry which is preliminary data.</text>
</comment>
<name>A0A927R9G2_9ACTN</name>
<evidence type="ECO:0000313" key="7">
    <source>
        <dbReference type="EMBL" id="MBE1489766.1"/>
    </source>
</evidence>
<reference evidence="7" key="1">
    <citation type="submission" date="2020-10" db="EMBL/GenBank/DDBJ databases">
        <title>Sequencing the genomes of 1000 actinobacteria strains.</title>
        <authorList>
            <person name="Klenk H.-P."/>
        </authorList>
    </citation>
    <scope>NUCLEOTIDE SEQUENCE</scope>
    <source>
        <strain evidence="7">DSM 46832</strain>
    </source>
</reference>
<dbReference type="AlphaFoldDB" id="A0A927R9G2"/>
<evidence type="ECO:0000256" key="5">
    <source>
        <dbReference type="SAM" id="MobiDB-lite"/>
    </source>
</evidence>
<sequence length="443" mass="46427">MTLTFHWFLPTYGDSRDIVGGGHGLPAGTAGGARPATVAYLGQIARTAEQLGFVGALTPTGAWCEDAWLSTAMLTEVTERLKFLVAFRPGLTSPTLAAQMASTFQRLSRGRLLLNVVTGGESQEQRGYGDFLDKDARYARADEFLHVVRGLWRGETVTHTGTHLRVEQARLSRVPEPAPPIYFGGSSAAAGPVAVRHSDVYLTWGEPPAQVAEKLAWIRGLAAEAGRELRFGIRLHVISRDTSEAAWAQAQRLLAGIAESDIRAVQAGLGRSESEGQRRMLALHGGSRDGLEVSPNLWAGVGLVRGGAGTALVGSHAEVADRIAEYHALGITEFILSGHPHVEEAYWFGEGVLPILRRRGLWRHPDGEPAAPVADVPFAATNRGPAADGPIAVTNGGSGAPAGAEGSTSPAGDGGSTGDGVRAAAGQLATDVAPSTPARAATR</sequence>
<dbReference type="EMBL" id="JADBEB010000001">
    <property type="protein sequence ID" value="MBE1489766.1"/>
    <property type="molecule type" value="Genomic_DNA"/>
</dbReference>
<protein>
    <submittedName>
        <fullName evidence="7">Alkanesulfonate monooxygenase</fullName>
        <ecNumber evidence="7">1.14.14.5</ecNumber>
    </submittedName>
</protein>
<evidence type="ECO:0000256" key="1">
    <source>
        <dbReference type="ARBA" id="ARBA00022630"/>
    </source>
</evidence>
<dbReference type="Pfam" id="PF00296">
    <property type="entry name" value="Bac_luciferase"/>
    <property type="match status" value="1"/>
</dbReference>
<feature type="compositionally biased region" description="Low complexity" evidence="5">
    <location>
        <begin position="401"/>
        <end position="411"/>
    </location>
</feature>
<organism evidence="7 8">
    <name type="scientific">Plantactinospora soyae</name>
    <dbReference type="NCBI Taxonomy" id="1544732"/>
    <lineage>
        <taxon>Bacteria</taxon>
        <taxon>Bacillati</taxon>
        <taxon>Actinomycetota</taxon>
        <taxon>Actinomycetes</taxon>
        <taxon>Micromonosporales</taxon>
        <taxon>Micromonosporaceae</taxon>
        <taxon>Plantactinospora</taxon>
    </lineage>
</organism>
<keyword evidence="3 7" id="KW-0560">Oxidoreductase</keyword>
<gene>
    <name evidence="7" type="ORF">H4W31_005404</name>
</gene>
<dbReference type="GO" id="GO:0046306">
    <property type="term" value="P:alkanesulfonate catabolic process"/>
    <property type="evidence" value="ECO:0007669"/>
    <property type="project" value="TreeGrafter"/>
</dbReference>
<dbReference type="SUPFAM" id="SSF51679">
    <property type="entry name" value="Bacterial luciferase-like"/>
    <property type="match status" value="1"/>
</dbReference>
<dbReference type="CDD" id="cd01094">
    <property type="entry name" value="Alkanesulfonate_monoxygenase"/>
    <property type="match status" value="1"/>
</dbReference>
<evidence type="ECO:0000259" key="6">
    <source>
        <dbReference type="Pfam" id="PF00296"/>
    </source>
</evidence>
<keyword evidence="8" id="KW-1185">Reference proteome</keyword>
<dbReference type="PANTHER" id="PTHR42847:SF4">
    <property type="entry name" value="ALKANESULFONATE MONOOXYGENASE-RELATED"/>
    <property type="match status" value="1"/>
</dbReference>
<evidence type="ECO:0000256" key="2">
    <source>
        <dbReference type="ARBA" id="ARBA00022643"/>
    </source>
</evidence>
<keyword evidence="1" id="KW-0285">Flavoprotein</keyword>
<keyword evidence="4 7" id="KW-0503">Monooxygenase</keyword>
<evidence type="ECO:0000313" key="8">
    <source>
        <dbReference type="Proteomes" id="UP000649753"/>
    </source>
</evidence>
<evidence type="ECO:0000256" key="4">
    <source>
        <dbReference type="ARBA" id="ARBA00023033"/>
    </source>
</evidence>
<feature type="domain" description="Luciferase-like" evidence="6">
    <location>
        <begin position="28"/>
        <end position="332"/>
    </location>
</feature>
<dbReference type="InterPro" id="IPR011251">
    <property type="entry name" value="Luciferase-like_dom"/>
</dbReference>